<reference evidence="1" key="2">
    <citation type="journal article" date="2015" name="Fish Shellfish Immunol.">
        <title>Early steps in the European eel (Anguilla anguilla)-Vibrio vulnificus interaction in the gills: Role of the RtxA13 toxin.</title>
        <authorList>
            <person name="Callol A."/>
            <person name="Pajuelo D."/>
            <person name="Ebbesson L."/>
            <person name="Teles M."/>
            <person name="MacKenzie S."/>
            <person name="Amaro C."/>
        </authorList>
    </citation>
    <scope>NUCLEOTIDE SEQUENCE</scope>
</reference>
<dbReference type="EMBL" id="GBXM01012637">
    <property type="protein sequence ID" value="JAH95940.1"/>
    <property type="molecule type" value="Transcribed_RNA"/>
</dbReference>
<organism evidence="1">
    <name type="scientific">Anguilla anguilla</name>
    <name type="common">European freshwater eel</name>
    <name type="synonym">Muraena anguilla</name>
    <dbReference type="NCBI Taxonomy" id="7936"/>
    <lineage>
        <taxon>Eukaryota</taxon>
        <taxon>Metazoa</taxon>
        <taxon>Chordata</taxon>
        <taxon>Craniata</taxon>
        <taxon>Vertebrata</taxon>
        <taxon>Euteleostomi</taxon>
        <taxon>Actinopterygii</taxon>
        <taxon>Neopterygii</taxon>
        <taxon>Teleostei</taxon>
        <taxon>Anguilliformes</taxon>
        <taxon>Anguillidae</taxon>
        <taxon>Anguilla</taxon>
    </lineage>
</organism>
<accession>A0A0E9X221</accession>
<reference evidence="1" key="1">
    <citation type="submission" date="2014-11" db="EMBL/GenBank/DDBJ databases">
        <authorList>
            <person name="Amaro Gonzalez C."/>
        </authorList>
    </citation>
    <scope>NUCLEOTIDE SEQUENCE</scope>
</reference>
<dbReference type="AlphaFoldDB" id="A0A0E9X221"/>
<sequence>MLLLARSTSFVIVLLLATSSELLCTNANALHVL</sequence>
<protein>
    <submittedName>
        <fullName evidence="1">Uncharacterized protein</fullName>
    </submittedName>
</protein>
<proteinExistence type="predicted"/>
<evidence type="ECO:0000313" key="1">
    <source>
        <dbReference type="EMBL" id="JAH95940.1"/>
    </source>
</evidence>
<name>A0A0E9X221_ANGAN</name>